<comment type="similarity">
    <text evidence="3">Belongs to the TTC4 family.</text>
</comment>
<evidence type="ECO:0000256" key="4">
    <source>
        <dbReference type="PROSITE-ProRule" id="PRU00339"/>
    </source>
</evidence>
<dbReference type="GO" id="GO:0005829">
    <property type="term" value="C:cytosol"/>
    <property type="evidence" value="ECO:0007669"/>
    <property type="project" value="TreeGrafter"/>
</dbReference>
<dbReference type="OrthoDB" id="1724687at2759"/>
<accession>A0A0C9ZXQ7</accession>
<dbReference type="Pfam" id="PF18972">
    <property type="entry name" value="Wheel"/>
    <property type="match status" value="1"/>
</dbReference>
<dbReference type="STRING" id="765257.A0A0C9ZXQ7"/>
<reference evidence="8" key="2">
    <citation type="submission" date="2015-01" db="EMBL/GenBank/DDBJ databases">
        <title>Evolutionary Origins and Diversification of the Mycorrhizal Mutualists.</title>
        <authorList>
            <consortium name="DOE Joint Genome Institute"/>
            <consortium name="Mycorrhizal Genomics Consortium"/>
            <person name="Kohler A."/>
            <person name="Kuo A."/>
            <person name="Nagy L.G."/>
            <person name="Floudas D."/>
            <person name="Copeland A."/>
            <person name="Barry K.W."/>
            <person name="Cichocki N."/>
            <person name="Veneault-Fourrey C."/>
            <person name="LaButti K."/>
            <person name="Lindquist E.A."/>
            <person name="Lipzen A."/>
            <person name="Lundell T."/>
            <person name="Morin E."/>
            <person name="Murat C."/>
            <person name="Riley R."/>
            <person name="Ohm R."/>
            <person name="Sun H."/>
            <person name="Tunlid A."/>
            <person name="Henrissat B."/>
            <person name="Grigoriev I.V."/>
            <person name="Hibbett D.S."/>
            <person name="Martin F."/>
        </authorList>
    </citation>
    <scope>NUCLEOTIDE SEQUENCE [LARGE SCALE GENOMIC DNA]</scope>
    <source>
        <strain evidence="8">441</strain>
    </source>
</reference>
<dbReference type="HOGENOM" id="CLU_040446_1_0_1"/>
<dbReference type="SUPFAM" id="SSF48452">
    <property type="entry name" value="TPR-like"/>
    <property type="match status" value="1"/>
</dbReference>
<keyword evidence="1" id="KW-0677">Repeat</keyword>
<dbReference type="CDD" id="cd21377">
    <property type="entry name" value="CTWD_Cns1-like"/>
    <property type="match status" value="1"/>
</dbReference>
<dbReference type="Proteomes" id="UP000054018">
    <property type="component" value="Unassembled WGS sequence"/>
</dbReference>
<protein>
    <recommendedName>
        <fullName evidence="6">Cns1/TTC4 wheel domain-containing protein</fullName>
    </recommendedName>
</protein>
<proteinExistence type="inferred from homology"/>
<organism evidence="7 8">
    <name type="scientific">Pisolithus microcarpus 441</name>
    <dbReference type="NCBI Taxonomy" id="765257"/>
    <lineage>
        <taxon>Eukaryota</taxon>
        <taxon>Fungi</taxon>
        <taxon>Dikarya</taxon>
        <taxon>Basidiomycota</taxon>
        <taxon>Agaricomycotina</taxon>
        <taxon>Agaricomycetes</taxon>
        <taxon>Agaricomycetidae</taxon>
        <taxon>Boletales</taxon>
        <taxon>Sclerodermatineae</taxon>
        <taxon>Pisolithaceae</taxon>
        <taxon>Pisolithus</taxon>
    </lineage>
</organism>
<name>A0A0C9ZXQ7_9AGAM</name>
<dbReference type="PANTHER" id="PTHR46035:SF1">
    <property type="entry name" value="TETRATRICOPEPTIDE REPEAT PROTEIN 4"/>
    <property type="match status" value="1"/>
</dbReference>
<dbReference type="GO" id="GO:0006457">
    <property type="term" value="P:protein folding"/>
    <property type="evidence" value="ECO:0007669"/>
    <property type="project" value="TreeGrafter"/>
</dbReference>
<evidence type="ECO:0000256" key="5">
    <source>
        <dbReference type="SAM" id="MobiDB-lite"/>
    </source>
</evidence>
<dbReference type="SMART" id="SM00028">
    <property type="entry name" value="TPR"/>
    <property type="match status" value="3"/>
</dbReference>
<dbReference type="GO" id="GO:0005634">
    <property type="term" value="C:nucleus"/>
    <property type="evidence" value="ECO:0007669"/>
    <property type="project" value="TreeGrafter"/>
</dbReference>
<evidence type="ECO:0000256" key="1">
    <source>
        <dbReference type="ARBA" id="ARBA00022737"/>
    </source>
</evidence>
<feature type="domain" description="Cns1/TTC4 wheel" evidence="6">
    <location>
        <begin position="232"/>
        <end position="356"/>
    </location>
</feature>
<dbReference type="InterPro" id="IPR011990">
    <property type="entry name" value="TPR-like_helical_dom_sf"/>
</dbReference>
<evidence type="ECO:0000256" key="3">
    <source>
        <dbReference type="ARBA" id="ARBA00023602"/>
    </source>
</evidence>
<dbReference type="GO" id="GO:0051879">
    <property type="term" value="F:Hsp90 protein binding"/>
    <property type="evidence" value="ECO:0007669"/>
    <property type="project" value="InterPro"/>
</dbReference>
<keyword evidence="8" id="KW-1185">Reference proteome</keyword>
<dbReference type="InterPro" id="IPR044059">
    <property type="entry name" value="Csn1/TTC4_wheel"/>
</dbReference>
<dbReference type="AlphaFoldDB" id="A0A0C9ZXQ7"/>
<gene>
    <name evidence="7" type="ORF">PISMIDRAFT_639858</name>
</gene>
<dbReference type="EMBL" id="KN833686">
    <property type="protein sequence ID" value="KIK30854.1"/>
    <property type="molecule type" value="Genomic_DNA"/>
</dbReference>
<evidence type="ECO:0000313" key="7">
    <source>
        <dbReference type="EMBL" id="KIK30854.1"/>
    </source>
</evidence>
<evidence type="ECO:0000259" key="6">
    <source>
        <dbReference type="Pfam" id="PF18972"/>
    </source>
</evidence>
<dbReference type="PANTHER" id="PTHR46035">
    <property type="entry name" value="TETRATRICOPEPTIDE REPEAT PROTEIN 4"/>
    <property type="match status" value="1"/>
</dbReference>
<dbReference type="InterPro" id="IPR019734">
    <property type="entry name" value="TPR_rpt"/>
</dbReference>
<dbReference type="Gene3D" id="1.25.40.10">
    <property type="entry name" value="Tetratricopeptide repeat domain"/>
    <property type="match status" value="1"/>
</dbReference>
<dbReference type="PROSITE" id="PS50005">
    <property type="entry name" value="TPR"/>
    <property type="match status" value="1"/>
</dbReference>
<dbReference type="Pfam" id="PF13181">
    <property type="entry name" value="TPR_8"/>
    <property type="match status" value="1"/>
</dbReference>
<keyword evidence="2 4" id="KW-0802">TPR repeat</keyword>
<dbReference type="GO" id="GO:0030544">
    <property type="term" value="F:Hsp70 protein binding"/>
    <property type="evidence" value="ECO:0007669"/>
    <property type="project" value="TreeGrafter"/>
</dbReference>
<evidence type="ECO:0000256" key="2">
    <source>
        <dbReference type="ARBA" id="ARBA00022803"/>
    </source>
</evidence>
<reference evidence="7 8" key="1">
    <citation type="submission" date="2014-04" db="EMBL/GenBank/DDBJ databases">
        <authorList>
            <consortium name="DOE Joint Genome Institute"/>
            <person name="Kuo A."/>
            <person name="Kohler A."/>
            <person name="Costa M.D."/>
            <person name="Nagy L.G."/>
            <person name="Floudas D."/>
            <person name="Copeland A."/>
            <person name="Barry K.W."/>
            <person name="Cichocki N."/>
            <person name="Veneault-Fourrey C."/>
            <person name="LaButti K."/>
            <person name="Lindquist E.A."/>
            <person name="Lipzen A."/>
            <person name="Lundell T."/>
            <person name="Morin E."/>
            <person name="Murat C."/>
            <person name="Sun H."/>
            <person name="Tunlid A."/>
            <person name="Henrissat B."/>
            <person name="Grigoriev I.V."/>
            <person name="Hibbett D.S."/>
            <person name="Martin F."/>
            <person name="Nordberg H.P."/>
            <person name="Cantor M.N."/>
            <person name="Hua S.X."/>
        </authorList>
    </citation>
    <scope>NUCLEOTIDE SEQUENCE [LARGE SCALE GENOMIC DNA]</scope>
    <source>
        <strain evidence="7 8">441</strain>
    </source>
</reference>
<sequence length="363" mass="41044">MAFIGPEEAPRVDFDEKMAAVENLPLFMKSLPAEGTDDVAVQALQSLAHEGTPDEIAQNFKEQGNDYFKGKRYREAMGFYTQGIDAKPTNNALLEALLCNRAACNLELENYGSVLRDCSKVLTINPESSKAYYRSAVALLSLDRPEEALDCCERCLSFDAHNQAIKTVHDRAAKDKAEKDRKQREKEARLQKERNEHRALQAALKARNPLLTEDHVPQGTSENPYSPHFDPEDARKSTLIFPVFFLYPQHATSDVISDFVEDTTFSAHLSQMFPPEAPPPSWDHRNQYTATNLVVYAATRRKRLFKVGKKMTLGDVCRAAMEKPGEPVDGLELKDGYLSFAVLPRGEVEQNWVEEFKRTRDNE</sequence>
<evidence type="ECO:0000313" key="8">
    <source>
        <dbReference type="Proteomes" id="UP000054018"/>
    </source>
</evidence>
<feature type="region of interest" description="Disordered" evidence="5">
    <location>
        <begin position="169"/>
        <end position="195"/>
    </location>
</feature>
<feature type="repeat" description="TPR" evidence="4">
    <location>
        <begin position="57"/>
        <end position="90"/>
    </location>
</feature>